<dbReference type="PANTHER" id="PTHR39165:SF1">
    <property type="entry name" value="DUF456 DOMAIN-CONTAINING PROTEIN"/>
    <property type="match status" value="1"/>
</dbReference>
<dbReference type="AlphaFoldDB" id="A0A1L3MFV6"/>
<accession>A0A1L3MFV6</accession>
<evidence type="ECO:0000256" key="1">
    <source>
        <dbReference type="SAM" id="Phobius"/>
    </source>
</evidence>
<dbReference type="InterPro" id="IPR007403">
    <property type="entry name" value="DUF456"/>
</dbReference>
<feature type="transmembrane region" description="Helical" evidence="1">
    <location>
        <begin position="150"/>
        <end position="170"/>
    </location>
</feature>
<keyword evidence="4" id="KW-1185">Reference proteome</keyword>
<dbReference type="KEGG" id="jte:ASJ30_06765"/>
<dbReference type="RefSeq" id="WP_083546068.1">
    <property type="nucleotide sequence ID" value="NZ_CP013290.1"/>
</dbReference>
<organism evidence="2 4">
    <name type="scientific">Janibacter indicus</name>
    <dbReference type="NCBI Taxonomy" id="857417"/>
    <lineage>
        <taxon>Bacteria</taxon>
        <taxon>Bacillati</taxon>
        <taxon>Actinomycetota</taxon>
        <taxon>Actinomycetes</taxon>
        <taxon>Micrococcales</taxon>
        <taxon>Intrasporangiaceae</taxon>
        <taxon>Janibacter</taxon>
    </lineage>
</organism>
<evidence type="ECO:0000313" key="2">
    <source>
        <dbReference type="EMBL" id="APH01283.1"/>
    </source>
</evidence>
<dbReference type="PANTHER" id="PTHR39165">
    <property type="entry name" value="IG HYPOTHETICAL 17883"/>
    <property type="match status" value="1"/>
</dbReference>
<proteinExistence type="predicted"/>
<keyword evidence="1" id="KW-0812">Transmembrane</keyword>
<evidence type="ECO:0000313" key="5">
    <source>
        <dbReference type="Proteomes" id="UP000593998"/>
    </source>
</evidence>
<protein>
    <submittedName>
        <fullName evidence="3">DUF456 domain-containing protein</fullName>
    </submittedName>
</protein>
<feature type="transmembrane region" description="Helical" evidence="1">
    <location>
        <begin position="91"/>
        <end position="124"/>
    </location>
</feature>
<reference evidence="2 4" key="1">
    <citation type="submission" date="2015-11" db="EMBL/GenBank/DDBJ databases">
        <authorList>
            <person name="Zhang Y."/>
            <person name="Guo Z."/>
        </authorList>
    </citation>
    <scope>NUCLEOTIDE SEQUENCE [LARGE SCALE GENOMIC DNA]</scope>
    <source>
        <strain evidence="2 4">YFY001</strain>
    </source>
</reference>
<feature type="transmembrane region" description="Helical" evidence="1">
    <location>
        <begin position="58"/>
        <end position="79"/>
    </location>
</feature>
<evidence type="ECO:0000313" key="3">
    <source>
        <dbReference type="EMBL" id="QOK24097.1"/>
    </source>
</evidence>
<name>A0A1L3MFV6_9MICO</name>
<keyword evidence="1" id="KW-0472">Membrane</keyword>
<dbReference type="Pfam" id="PF04306">
    <property type="entry name" value="DUF456"/>
    <property type="match status" value="1"/>
</dbReference>
<dbReference type="Proteomes" id="UP000182938">
    <property type="component" value="Chromosome"/>
</dbReference>
<dbReference type="Proteomes" id="UP000593998">
    <property type="component" value="Chromosome"/>
</dbReference>
<gene>
    <name evidence="2" type="ORF">ASJ30_06765</name>
    <name evidence="3" type="ORF">IGS73_06935</name>
</gene>
<reference evidence="3 5" key="2">
    <citation type="submission" date="2020-10" db="EMBL/GenBank/DDBJ databases">
        <title>Janibacter indicus TT2 genome sequence.</title>
        <authorList>
            <person name="Lee K."/>
            <person name="Ganzorig M."/>
        </authorList>
    </citation>
    <scope>NUCLEOTIDE SEQUENCE [LARGE SCALE GENOMIC DNA]</scope>
    <source>
        <strain evidence="3 5">TT2</strain>
    </source>
</reference>
<dbReference type="EMBL" id="CP013290">
    <property type="protein sequence ID" value="APH01283.1"/>
    <property type="molecule type" value="Genomic_DNA"/>
</dbReference>
<keyword evidence="1" id="KW-1133">Transmembrane helix</keyword>
<evidence type="ECO:0000313" key="4">
    <source>
        <dbReference type="Proteomes" id="UP000182938"/>
    </source>
</evidence>
<feature type="transmembrane region" description="Helical" evidence="1">
    <location>
        <begin position="21"/>
        <end position="52"/>
    </location>
</feature>
<dbReference type="EMBL" id="CP062789">
    <property type="protein sequence ID" value="QOK24097.1"/>
    <property type="molecule type" value="Genomic_DNA"/>
</dbReference>
<sequence>MLSLAAEATHDPTSIALAIGILFFVVGVLGIVIPVLPGLLLCVAGVLVWAGYTGGTTAWVTFAVVAAIYAVTLLLQFLIPGRRMKREGVGGMTLALGVVGAIIGLFVIPGIGLPIGFVAGIFAAEYVRFRDLDRSWQATKSALRGVLHSMGIELSAAALIAVVWVGGILAH</sequence>